<reference evidence="3 4" key="1">
    <citation type="journal article" date="2019" name="Sci. Rep.">
        <title>Orb-weaving spider Araneus ventricosus genome elucidates the spidroin gene catalogue.</title>
        <authorList>
            <person name="Kono N."/>
            <person name="Nakamura H."/>
            <person name="Ohtoshi R."/>
            <person name="Moran D.A.P."/>
            <person name="Shinohara A."/>
            <person name="Yoshida Y."/>
            <person name="Fujiwara M."/>
            <person name="Mori M."/>
            <person name="Tomita M."/>
            <person name="Arakawa K."/>
        </authorList>
    </citation>
    <scope>NUCLEOTIDE SEQUENCE [LARGE SCALE GENOMIC DNA]</scope>
</reference>
<name>A0A4Y2HRA5_ARAVE</name>
<dbReference type="SUPFAM" id="SSF56672">
    <property type="entry name" value="DNA/RNA polymerases"/>
    <property type="match status" value="1"/>
</dbReference>
<dbReference type="PANTHER" id="PTHR33481">
    <property type="entry name" value="REVERSE TRANSCRIPTASE"/>
    <property type="match status" value="1"/>
</dbReference>
<feature type="domain" description="Reverse transcriptase" evidence="2">
    <location>
        <begin position="1"/>
        <end position="137"/>
    </location>
</feature>
<evidence type="ECO:0000313" key="3">
    <source>
        <dbReference type="EMBL" id="GBM67798.1"/>
    </source>
</evidence>
<dbReference type="GO" id="GO:0071897">
    <property type="term" value="P:DNA biosynthetic process"/>
    <property type="evidence" value="ECO:0007669"/>
    <property type="project" value="UniProtKB-ARBA"/>
</dbReference>
<dbReference type="InterPro" id="IPR000477">
    <property type="entry name" value="RT_dom"/>
</dbReference>
<dbReference type="PANTHER" id="PTHR33481:SF1">
    <property type="entry name" value="ENDONUCLEASE_EXONUCLEASE_PHOSPHATASE DOMAIN-CONTAINING PROTEIN-RELATED"/>
    <property type="match status" value="1"/>
</dbReference>
<evidence type="ECO:0000259" key="2">
    <source>
        <dbReference type="PROSITE" id="PS50878"/>
    </source>
</evidence>
<dbReference type="InterPro" id="IPR043502">
    <property type="entry name" value="DNA/RNA_pol_sf"/>
</dbReference>
<dbReference type="PROSITE" id="PS50878">
    <property type="entry name" value="RT_POL"/>
    <property type="match status" value="1"/>
</dbReference>
<dbReference type="Proteomes" id="UP000499080">
    <property type="component" value="Unassembled WGS sequence"/>
</dbReference>
<dbReference type="AlphaFoldDB" id="A0A4Y2HRA5"/>
<organism evidence="3 4">
    <name type="scientific">Araneus ventricosus</name>
    <name type="common">Orbweaver spider</name>
    <name type="synonym">Epeira ventricosa</name>
    <dbReference type="NCBI Taxonomy" id="182803"/>
    <lineage>
        <taxon>Eukaryota</taxon>
        <taxon>Metazoa</taxon>
        <taxon>Ecdysozoa</taxon>
        <taxon>Arthropoda</taxon>
        <taxon>Chelicerata</taxon>
        <taxon>Arachnida</taxon>
        <taxon>Araneae</taxon>
        <taxon>Araneomorphae</taxon>
        <taxon>Entelegynae</taxon>
        <taxon>Araneoidea</taxon>
        <taxon>Araneidae</taxon>
        <taxon>Araneus</taxon>
    </lineage>
</organism>
<gene>
    <name evidence="3" type="ORF">AVEN_216247_1</name>
</gene>
<dbReference type="OrthoDB" id="6437707at2759"/>
<comment type="caution">
    <text evidence="3">The sequence shown here is derived from an EMBL/GenBank/DDBJ whole genome shotgun (WGS) entry which is preliminary data.</text>
</comment>
<accession>A0A4Y2HRA5</accession>
<dbReference type="EMBL" id="BGPR01002103">
    <property type="protein sequence ID" value="GBM67798.1"/>
    <property type="molecule type" value="Genomic_DNA"/>
</dbReference>
<dbReference type="Pfam" id="PF00078">
    <property type="entry name" value="RVT_1"/>
    <property type="match status" value="1"/>
</dbReference>
<keyword evidence="4" id="KW-1185">Reference proteome</keyword>
<evidence type="ECO:0000313" key="4">
    <source>
        <dbReference type="Proteomes" id="UP000499080"/>
    </source>
</evidence>
<protein>
    <recommendedName>
        <fullName evidence="2">Reverse transcriptase domain-containing protein</fullName>
    </recommendedName>
</protein>
<feature type="region of interest" description="Disordered" evidence="1">
    <location>
        <begin position="118"/>
        <end position="137"/>
    </location>
</feature>
<proteinExistence type="predicted"/>
<sequence length="137" mass="15223">MACPRNLFNIVSSFLDNRTISFTYGDTVSTKEYSMGCPQGSNTGPLYWPLVINDALEIDLGEDVHILAYADDIYLYVAATGKQTIKKNAEAALQKLQEWSTSAKVEFAHEKTQLIPFGKKGRHKNPRTAPLIESPSN</sequence>
<evidence type="ECO:0000256" key="1">
    <source>
        <dbReference type="SAM" id="MobiDB-lite"/>
    </source>
</evidence>